<keyword evidence="3" id="KW-1185">Reference proteome</keyword>
<proteinExistence type="predicted"/>
<evidence type="ECO:0000313" key="2">
    <source>
        <dbReference type="EMBL" id="KAG6384509.1"/>
    </source>
</evidence>
<reference evidence="2" key="2">
    <citation type="submission" date="2020-08" db="EMBL/GenBank/DDBJ databases">
        <title>Plant Genome Project.</title>
        <authorList>
            <person name="Zhang R.-G."/>
        </authorList>
    </citation>
    <scope>NUCLEOTIDE SEQUENCE</scope>
    <source>
        <strain evidence="2">Huo1</strain>
        <tissue evidence="2">Leaf</tissue>
    </source>
</reference>
<reference evidence="2" key="1">
    <citation type="submission" date="2018-01" db="EMBL/GenBank/DDBJ databases">
        <authorList>
            <person name="Mao J.F."/>
        </authorList>
    </citation>
    <scope>NUCLEOTIDE SEQUENCE</scope>
    <source>
        <strain evidence="2">Huo1</strain>
        <tissue evidence="2">Leaf</tissue>
    </source>
</reference>
<dbReference type="Proteomes" id="UP000298416">
    <property type="component" value="Unassembled WGS sequence"/>
</dbReference>
<organism evidence="2">
    <name type="scientific">Salvia splendens</name>
    <name type="common">Scarlet sage</name>
    <dbReference type="NCBI Taxonomy" id="180675"/>
    <lineage>
        <taxon>Eukaryota</taxon>
        <taxon>Viridiplantae</taxon>
        <taxon>Streptophyta</taxon>
        <taxon>Embryophyta</taxon>
        <taxon>Tracheophyta</taxon>
        <taxon>Spermatophyta</taxon>
        <taxon>Magnoliopsida</taxon>
        <taxon>eudicotyledons</taxon>
        <taxon>Gunneridae</taxon>
        <taxon>Pentapetalae</taxon>
        <taxon>asterids</taxon>
        <taxon>lamiids</taxon>
        <taxon>Lamiales</taxon>
        <taxon>Lamiaceae</taxon>
        <taxon>Nepetoideae</taxon>
        <taxon>Mentheae</taxon>
        <taxon>Salviinae</taxon>
        <taxon>Salvia</taxon>
        <taxon>Salvia subgen. Calosphace</taxon>
        <taxon>core Calosphace</taxon>
    </lineage>
</organism>
<feature type="region of interest" description="Disordered" evidence="1">
    <location>
        <begin position="53"/>
        <end position="86"/>
    </location>
</feature>
<dbReference type="AlphaFoldDB" id="A0A8X8YY03"/>
<name>A0A8X8YY03_SALSN</name>
<accession>A0A8X8YY03</accession>
<protein>
    <submittedName>
        <fullName evidence="2">Uncharacterized protein</fullName>
    </submittedName>
</protein>
<evidence type="ECO:0000256" key="1">
    <source>
        <dbReference type="SAM" id="MobiDB-lite"/>
    </source>
</evidence>
<sequence length="127" mass="13734">MSEPPKYANPYPAQGDYQGPPVVAPPQYASATQPQRRGTGILEWWYVDLRSNRDSGDGATNSTNADGDAEGAKGVGANNRDSSSSYQRYDMYTTGCSLDRAGPSFLVASVDCIHTSAPPRYYHVSSY</sequence>
<feature type="region of interest" description="Disordered" evidence="1">
    <location>
        <begin position="1"/>
        <end position="35"/>
    </location>
</feature>
<evidence type="ECO:0000313" key="3">
    <source>
        <dbReference type="Proteomes" id="UP000298416"/>
    </source>
</evidence>
<comment type="caution">
    <text evidence="2">The sequence shown here is derived from an EMBL/GenBank/DDBJ whole genome shotgun (WGS) entry which is preliminary data.</text>
</comment>
<gene>
    <name evidence="2" type="ORF">SASPL_155671</name>
</gene>
<dbReference type="EMBL" id="PNBA02000079">
    <property type="protein sequence ID" value="KAG6384509.1"/>
    <property type="molecule type" value="Genomic_DNA"/>
</dbReference>